<dbReference type="InterPro" id="IPR052019">
    <property type="entry name" value="F420H2_bilvrd_red/Heme_oxyg"/>
</dbReference>
<accession>A0A2G4R5X0</accession>
<dbReference type="InterPro" id="IPR037119">
    <property type="entry name" value="Haem_oxidase_HugZ-like_sf"/>
</dbReference>
<evidence type="ECO:0000259" key="3">
    <source>
        <dbReference type="Pfam" id="PF10615"/>
    </source>
</evidence>
<dbReference type="NCBIfam" id="TIGR04109">
    <property type="entry name" value="heme_ox_HugZ"/>
    <property type="match status" value="1"/>
</dbReference>
<feature type="domain" description="Pyridoxamine 5'-phosphate oxidase N-terminal" evidence="2">
    <location>
        <begin position="88"/>
        <end position="221"/>
    </location>
</feature>
<evidence type="ECO:0000313" key="4">
    <source>
        <dbReference type="EMBL" id="PHY91960.1"/>
    </source>
</evidence>
<proteinExistence type="predicted"/>
<dbReference type="GO" id="GO:0005829">
    <property type="term" value="C:cytosol"/>
    <property type="evidence" value="ECO:0007669"/>
    <property type="project" value="TreeGrafter"/>
</dbReference>
<feature type="domain" description="DUF2470" evidence="3">
    <location>
        <begin position="5"/>
        <end position="64"/>
    </location>
</feature>
<dbReference type="InterPro" id="IPR026324">
    <property type="entry name" value="Haem_oxygenase_HugZ"/>
</dbReference>
<evidence type="ECO:0000259" key="2">
    <source>
        <dbReference type="Pfam" id="PF01243"/>
    </source>
</evidence>
<protein>
    <recommendedName>
        <fullName evidence="6">HugZ family heme oxygenase</fullName>
    </recommendedName>
</protein>
<dbReference type="Gene3D" id="3.20.180.10">
    <property type="entry name" value="PNP-oxidase-like"/>
    <property type="match status" value="1"/>
</dbReference>
<gene>
    <name evidence="4" type="ORF">AA994_01605</name>
</gene>
<dbReference type="InterPro" id="IPR012349">
    <property type="entry name" value="Split_barrel_FMN-bd"/>
</dbReference>
<organism evidence="4 5">
    <name type="scientific">Campylobacter vulpis</name>
    <dbReference type="NCBI Taxonomy" id="1655500"/>
    <lineage>
        <taxon>Bacteria</taxon>
        <taxon>Pseudomonadati</taxon>
        <taxon>Campylobacterota</taxon>
        <taxon>Epsilonproteobacteria</taxon>
        <taxon>Campylobacterales</taxon>
        <taxon>Campylobacteraceae</taxon>
        <taxon>Campylobacter</taxon>
    </lineage>
</organism>
<keyword evidence="1" id="KW-0560">Oxidoreductase</keyword>
<dbReference type="SUPFAM" id="SSF50475">
    <property type="entry name" value="FMN-binding split barrel"/>
    <property type="match status" value="2"/>
</dbReference>
<name>A0A2G4R5X0_9BACT</name>
<dbReference type="InterPro" id="IPR019595">
    <property type="entry name" value="DUF2470"/>
</dbReference>
<dbReference type="EMBL" id="LDWY01000017">
    <property type="protein sequence ID" value="PHY91960.1"/>
    <property type="molecule type" value="Genomic_DNA"/>
</dbReference>
<dbReference type="AlphaFoldDB" id="A0A2G4R5X0"/>
<dbReference type="Pfam" id="PF01243">
    <property type="entry name" value="PNPOx_N"/>
    <property type="match status" value="1"/>
</dbReference>
<comment type="caution">
    <text evidence="4">The sequence shown here is derived from an EMBL/GenBank/DDBJ whole genome shotgun (WGS) entry which is preliminary data.</text>
</comment>
<dbReference type="Gene3D" id="2.30.110.10">
    <property type="entry name" value="Electron Transport, Fmn-binding Protein, Chain A"/>
    <property type="match status" value="1"/>
</dbReference>
<dbReference type="RefSeq" id="WP_099461023.1">
    <property type="nucleotide sequence ID" value="NZ_CP041617.1"/>
</dbReference>
<dbReference type="GO" id="GO:0016627">
    <property type="term" value="F:oxidoreductase activity, acting on the CH-CH group of donors"/>
    <property type="evidence" value="ECO:0007669"/>
    <property type="project" value="TreeGrafter"/>
</dbReference>
<dbReference type="GO" id="GO:0070967">
    <property type="term" value="F:coenzyme F420 binding"/>
    <property type="evidence" value="ECO:0007669"/>
    <property type="project" value="TreeGrafter"/>
</dbReference>
<dbReference type="InterPro" id="IPR011576">
    <property type="entry name" value="Pyridox_Oxase_N"/>
</dbReference>
<dbReference type="PANTHER" id="PTHR35176">
    <property type="entry name" value="HEME OXYGENASE HI_0854-RELATED"/>
    <property type="match status" value="1"/>
</dbReference>
<dbReference type="Pfam" id="PF10615">
    <property type="entry name" value="DUF2470"/>
    <property type="match status" value="1"/>
</dbReference>
<reference evidence="5" key="1">
    <citation type="submission" date="2015-06" db="EMBL/GenBank/DDBJ databases">
        <authorList>
            <person name="Parisi A."/>
            <person name="Chiara M."/>
            <person name="Florio D."/>
            <person name="Miccolupo A."/>
            <person name="Manzari C."/>
            <person name="Mion D."/>
            <person name="Caruso M."/>
            <person name="D'erchia A.M."/>
            <person name="Zanoni R."/>
        </authorList>
    </citation>
    <scope>NUCLEOTIDE SEQUENCE [LARGE SCALE GENOMIC DNA]</scope>
    <source>
        <strain evidence="5">73/13</strain>
    </source>
</reference>
<evidence type="ECO:0008006" key="6">
    <source>
        <dbReference type="Google" id="ProtNLM"/>
    </source>
</evidence>
<sequence length="251" mass="28464">MNYESIISHMNEHHRSNLVDLCKKFGGVEDVKEVFLKSVDFNGLDIVYNGDENLRVEFPKKADESTIKDTIIALCMSAKSVGDTSGVEKELKEFMLSFNSISLATLNKNGEVVCSYAPFVSTQWGNFIYISEVSEHFENIKANPDNIEIMFLEDESKAASVILRKRLRYRVRASFIERGEEFDGIYDEFERQTGGEGGIKTIRKMLDFHLVKLEFGKGRFVKGFGAAYDIENGTIKQVGANSNPHKFPHKH</sequence>
<dbReference type="OrthoDB" id="92793at2"/>
<dbReference type="Proteomes" id="UP000237472">
    <property type="component" value="Unassembled WGS sequence"/>
</dbReference>
<dbReference type="GeneID" id="77266233"/>
<dbReference type="PANTHER" id="PTHR35176:SF6">
    <property type="entry name" value="HEME OXYGENASE HI_0854-RELATED"/>
    <property type="match status" value="1"/>
</dbReference>
<evidence type="ECO:0000313" key="5">
    <source>
        <dbReference type="Proteomes" id="UP000237472"/>
    </source>
</evidence>
<evidence type="ECO:0000256" key="1">
    <source>
        <dbReference type="ARBA" id="ARBA00023002"/>
    </source>
</evidence>